<reference evidence="1" key="2">
    <citation type="submission" date="2025-08" db="UniProtKB">
        <authorList>
            <consortium name="Ensembl"/>
        </authorList>
    </citation>
    <scope>IDENTIFICATION</scope>
</reference>
<dbReference type="STRING" id="7719.ENSCINP00000008294"/>
<dbReference type="FunCoup" id="F6V9X6">
    <property type="interactions" value="12"/>
</dbReference>
<reference evidence="1" key="3">
    <citation type="submission" date="2025-09" db="UniProtKB">
        <authorList>
            <consortium name="Ensembl"/>
        </authorList>
    </citation>
    <scope>IDENTIFICATION</scope>
</reference>
<name>F6V9X6_CIOIN</name>
<dbReference type="PANTHER" id="PTHR13617:SF14">
    <property type="entry name" value="PROTEIN ABHD18"/>
    <property type="match status" value="1"/>
</dbReference>
<evidence type="ECO:0000313" key="1">
    <source>
        <dbReference type="Ensembl" id="ENSCINP00000008294.3"/>
    </source>
</evidence>
<dbReference type="SUPFAM" id="SSF53474">
    <property type="entry name" value="alpha/beta-Hydrolases"/>
    <property type="match status" value="1"/>
</dbReference>
<reference evidence="2" key="1">
    <citation type="journal article" date="2002" name="Science">
        <title>The draft genome of Ciona intestinalis: insights into chordate and vertebrate origins.</title>
        <authorList>
            <person name="Dehal P."/>
            <person name="Satou Y."/>
            <person name="Campbell R.K."/>
            <person name="Chapman J."/>
            <person name="Degnan B."/>
            <person name="De Tomaso A."/>
            <person name="Davidson B."/>
            <person name="Di Gregorio A."/>
            <person name="Gelpke M."/>
            <person name="Goodstein D.M."/>
            <person name="Harafuji N."/>
            <person name="Hastings K.E."/>
            <person name="Ho I."/>
            <person name="Hotta K."/>
            <person name="Huang W."/>
            <person name="Kawashima T."/>
            <person name="Lemaire P."/>
            <person name="Martinez D."/>
            <person name="Meinertzhagen I.A."/>
            <person name="Necula S."/>
            <person name="Nonaka M."/>
            <person name="Putnam N."/>
            <person name="Rash S."/>
            <person name="Saiga H."/>
            <person name="Satake M."/>
            <person name="Terry A."/>
            <person name="Yamada L."/>
            <person name="Wang H.G."/>
            <person name="Awazu S."/>
            <person name="Azumi K."/>
            <person name="Boore J."/>
            <person name="Branno M."/>
            <person name="Chin-Bow S."/>
            <person name="DeSantis R."/>
            <person name="Doyle S."/>
            <person name="Francino P."/>
            <person name="Keys D.N."/>
            <person name="Haga S."/>
            <person name="Hayashi H."/>
            <person name="Hino K."/>
            <person name="Imai K.S."/>
            <person name="Inaba K."/>
            <person name="Kano S."/>
            <person name="Kobayashi K."/>
            <person name="Kobayashi M."/>
            <person name="Lee B.I."/>
            <person name="Makabe K.W."/>
            <person name="Manohar C."/>
            <person name="Matassi G."/>
            <person name="Medina M."/>
            <person name="Mochizuki Y."/>
            <person name="Mount S."/>
            <person name="Morishita T."/>
            <person name="Miura S."/>
            <person name="Nakayama A."/>
            <person name="Nishizaka S."/>
            <person name="Nomoto H."/>
            <person name="Ohta F."/>
            <person name="Oishi K."/>
            <person name="Rigoutsos I."/>
            <person name="Sano M."/>
            <person name="Sasaki A."/>
            <person name="Sasakura Y."/>
            <person name="Shoguchi E."/>
            <person name="Shin-i T."/>
            <person name="Spagnuolo A."/>
            <person name="Stainier D."/>
            <person name="Suzuki M.M."/>
            <person name="Tassy O."/>
            <person name="Takatori N."/>
            <person name="Tokuoka M."/>
            <person name="Yagi K."/>
            <person name="Yoshizaki F."/>
            <person name="Wada S."/>
            <person name="Zhang C."/>
            <person name="Hyatt P.D."/>
            <person name="Larimer F."/>
            <person name="Detter C."/>
            <person name="Doggett N."/>
            <person name="Glavina T."/>
            <person name="Hawkins T."/>
            <person name="Richardson P."/>
            <person name="Lucas S."/>
            <person name="Kohara Y."/>
            <person name="Levine M."/>
            <person name="Satoh N."/>
            <person name="Rokhsar D.S."/>
        </authorList>
    </citation>
    <scope>NUCLEOTIDE SEQUENCE [LARGE SCALE GENOMIC DNA]</scope>
</reference>
<dbReference type="PANTHER" id="PTHR13617">
    <property type="entry name" value="PROTEIN ABHD18"/>
    <property type="match status" value="1"/>
</dbReference>
<dbReference type="Proteomes" id="UP000008144">
    <property type="component" value="Unassembled WGS sequence"/>
</dbReference>
<protein>
    <submittedName>
        <fullName evidence="1">Uncharacterized protein</fullName>
    </submittedName>
</protein>
<dbReference type="InParanoid" id="F6V9X6"/>
<dbReference type="InterPro" id="IPR029058">
    <property type="entry name" value="AB_hydrolase_fold"/>
</dbReference>
<proteinExistence type="predicted"/>
<dbReference type="GeneTree" id="ENSGT00390000014635"/>
<dbReference type="InterPro" id="IPR019149">
    <property type="entry name" value="ABHD18"/>
</dbReference>
<dbReference type="Gene3D" id="3.40.50.1820">
    <property type="entry name" value="alpha/beta hydrolase"/>
    <property type="match status" value="1"/>
</dbReference>
<dbReference type="AlphaFoldDB" id="F6V9X6"/>
<accession>F6V9X6</accession>
<dbReference type="Ensembl" id="ENSCINT00000008294.3">
    <property type="protein sequence ID" value="ENSCINP00000008294.3"/>
    <property type="gene ID" value="ENSCING00000004020.3"/>
</dbReference>
<dbReference type="Pfam" id="PF09752">
    <property type="entry name" value="ABHD18"/>
    <property type="match status" value="1"/>
</dbReference>
<organism evidence="1 2">
    <name type="scientific">Ciona intestinalis</name>
    <name type="common">Transparent sea squirt</name>
    <name type="synonym">Ascidia intestinalis</name>
    <dbReference type="NCBI Taxonomy" id="7719"/>
    <lineage>
        <taxon>Eukaryota</taxon>
        <taxon>Metazoa</taxon>
        <taxon>Chordata</taxon>
        <taxon>Tunicata</taxon>
        <taxon>Ascidiacea</taxon>
        <taxon>Phlebobranchia</taxon>
        <taxon>Cionidae</taxon>
        <taxon>Ciona</taxon>
    </lineage>
</organism>
<keyword evidence="2" id="KW-1185">Reference proteome</keyword>
<dbReference type="ESTHER" id="cioin-f6v9x6">
    <property type="family name" value="ABHD18"/>
</dbReference>
<evidence type="ECO:0000313" key="2">
    <source>
        <dbReference type="Proteomes" id="UP000008144"/>
    </source>
</evidence>
<dbReference type="OMA" id="MACLACT"/>
<sequence length="504" mass="56887">MSMSRVDLIYRRLILTKFYTRGWGKPEEMKKLLKMQKLISNRKTCAGLVSPDYKVNIDKKIEYKECTVLRGSFVTPAMNILSEVVPTVSQTARFEIVMPQKELHDGNSGVRPACIHMAGTGDHGFHRRRELLGKPLLESGITSVLLENPFYGSRKPKDQWRSGLLHVNDLFVMGSCLILEAQVLLHWLKRNGYGPLGLTGISMGGHMASLAATNWPEPLAVIPCMSWTSASVVWTEGVLSRAIPWRVLELQYAKNPVFEREIMKLINEVDSYTLGREFAGDDGKLKGGNTLGEWRCVSSTLGIFCGDVKSKLPDSRYNKYNGYRALVICWVIYQLSLTLQSHDLSQLTRAGNLPVMSQELDDKDKKSREERRRQQETVKFMRGVMDQVTHLGNFSPLVDPTMATLVVARGDAYFPKSNLTSMAVVWPGCQIREINSGHVAGCLIHTSAFNRAIIETFSRIISKYHMTKPTNQIIAHKSATNLSKPRYDYSFSWKSFLRAFVIKA</sequence>